<dbReference type="OrthoDB" id="2232031at2"/>
<dbReference type="InterPro" id="IPR025037">
    <property type="entry name" value="DUF3923"/>
</dbReference>
<evidence type="ECO:0000256" key="1">
    <source>
        <dbReference type="SAM" id="Phobius"/>
    </source>
</evidence>
<keyword evidence="1" id="KW-0812">Transmembrane</keyword>
<dbReference type="Proteomes" id="UP000183816">
    <property type="component" value="Unassembled WGS sequence"/>
</dbReference>
<name>A0A1H0LP55_STREI</name>
<feature type="transmembrane region" description="Helical" evidence="1">
    <location>
        <begin position="48"/>
        <end position="69"/>
    </location>
</feature>
<sequence>MTNWQKRLIIGFNIAALFIFLDVSLLIFIRSVDGHGVYQTLGMKWITFSVWVLCYASLWMFQGITYMFIKIVKVAKKHQNTR</sequence>
<feature type="transmembrane region" description="Helical" evidence="1">
    <location>
        <begin position="7"/>
        <end position="28"/>
    </location>
</feature>
<evidence type="ECO:0000313" key="2">
    <source>
        <dbReference type="EMBL" id="SDO70039.1"/>
    </source>
</evidence>
<dbReference type="Pfam" id="PF13061">
    <property type="entry name" value="DUF3923"/>
    <property type="match status" value="1"/>
</dbReference>
<evidence type="ECO:0000313" key="3">
    <source>
        <dbReference type="Proteomes" id="UP000183816"/>
    </source>
</evidence>
<keyword evidence="1" id="KW-1133">Transmembrane helix</keyword>
<evidence type="ECO:0008006" key="4">
    <source>
        <dbReference type="Google" id="ProtNLM"/>
    </source>
</evidence>
<proteinExistence type="predicted"/>
<reference evidence="2 3" key="1">
    <citation type="submission" date="2016-10" db="EMBL/GenBank/DDBJ databases">
        <authorList>
            <person name="de Groot N.N."/>
        </authorList>
    </citation>
    <scope>NUCLEOTIDE SEQUENCE [LARGE SCALE GENOMIC DNA]</scope>
    <source>
        <strain evidence="2 3">Sb04</strain>
    </source>
</reference>
<dbReference type="AlphaFoldDB" id="A0A1H0LP55"/>
<dbReference type="EMBL" id="FNJK01000002">
    <property type="protein sequence ID" value="SDO70039.1"/>
    <property type="molecule type" value="Genomic_DNA"/>
</dbReference>
<keyword evidence="1" id="KW-0472">Membrane</keyword>
<protein>
    <recommendedName>
        <fullName evidence="4">DUF3923 family protein</fullName>
    </recommendedName>
</protein>
<dbReference type="RefSeq" id="WP_074481831.1">
    <property type="nucleotide sequence ID" value="NZ_FNJK01000002.1"/>
</dbReference>
<gene>
    <name evidence="2" type="ORF">SAMN05216347_10227</name>
</gene>
<accession>A0A1H0LP55</accession>
<organism evidence="2 3">
    <name type="scientific">Streptococcus equinus</name>
    <name type="common">Streptococcus bovis</name>
    <dbReference type="NCBI Taxonomy" id="1335"/>
    <lineage>
        <taxon>Bacteria</taxon>
        <taxon>Bacillati</taxon>
        <taxon>Bacillota</taxon>
        <taxon>Bacilli</taxon>
        <taxon>Lactobacillales</taxon>
        <taxon>Streptococcaceae</taxon>
        <taxon>Streptococcus</taxon>
    </lineage>
</organism>